<reference evidence="2 3" key="1">
    <citation type="submission" date="2014-03" db="EMBL/GenBank/DDBJ databases">
        <title>Draft genome of the hookworm Oesophagostomum dentatum.</title>
        <authorList>
            <person name="Mitreva M."/>
        </authorList>
    </citation>
    <scope>NUCLEOTIDE SEQUENCE [LARGE SCALE GENOMIC DNA]</scope>
    <source>
        <strain evidence="2 3">OD-Hann</strain>
    </source>
</reference>
<name>A0A0B1T959_OESDE</name>
<keyword evidence="1" id="KW-0472">Membrane</keyword>
<feature type="transmembrane region" description="Helical" evidence="1">
    <location>
        <begin position="31"/>
        <end position="51"/>
    </location>
</feature>
<gene>
    <name evidence="2" type="ORF">OESDEN_07462</name>
</gene>
<keyword evidence="1" id="KW-1133">Transmembrane helix</keyword>
<evidence type="ECO:0000313" key="3">
    <source>
        <dbReference type="Proteomes" id="UP000053660"/>
    </source>
</evidence>
<sequence>MEWFIRYGGIAENVPGYDCKASTRTNGATNVVLGVSSIIFGLTMQVVFYVLQMC</sequence>
<dbReference type="EMBL" id="KN551226">
    <property type="protein sequence ID" value="KHJ92646.1"/>
    <property type="molecule type" value="Genomic_DNA"/>
</dbReference>
<evidence type="ECO:0000256" key="1">
    <source>
        <dbReference type="SAM" id="Phobius"/>
    </source>
</evidence>
<organism evidence="2 3">
    <name type="scientific">Oesophagostomum dentatum</name>
    <name type="common">Nodular worm</name>
    <dbReference type="NCBI Taxonomy" id="61180"/>
    <lineage>
        <taxon>Eukaryota</taxon>
        <taxon>Metazoa</taxon>
        <taxon>Ecdysozoa</taxon>
        <taxon>Nematoda</taxon>
        <taxon>Chromadorea</taxon>
        <taxon>Rhabditida</taxon>
        <taxon>Rhabditina</taxon>
        <taxon>Rhabditomorpha</taxon>
        <taxon>Strongyloidea</taxon>
        <taxon>Strongylidae</taxon>
        <taxon>Oesophagostomum</taxon>
    </lineage>
</organism>
<dbReference type="Proteomes" id="UP000053660">
    <property type="component" value="Unassembled WGS sequence"/>
</dbReference>
<keyword evidence="3" id="KW-1185">Reference proteome</keyword>
<dbReference type="AlphaFoldDB" id="A0A0B1T959"/>
<accession>A0A0B1T959</accession>
<keyword evidence="1" id="KW-0812">Transmembrane</keyword>
<proteinExistence type="predicted"/>
<protein>
    <submittedName>
        <fullName evidence="2">Uncharacterized protein</fullName>
    </submittedName>
</protein>
<dbReference type="OrthoDB" id="5875846at2759"/>
<evidence type="ECO:0000313" key="2">
    <source>
        <dbReference type="EMBL" id="KHJ92646.1"/>
    </source>
</evidence>